<organism evidence="1 2">
    <name type="scientific">Actimicrobium antarcticum</name>
    <dbReference type="NCBI Taxonomy" id="1051899"/>
    <lineage>
        <taxon>Bacteria</taxon>
        <taxon>Pseudomonadati</taxon>
        <taxon>Pseudomonadota</taxon>
        <taxon>Betaproteobacteria</taxon>
        <taxon>Burkholderiales</taxon>
        <taxon>Oxalobacteraceae</taxon>
        <taxon>Actimicrobium</taxon>
    </lineage>
</organism>
<evidence type="ECO:0000313" key="1">
    <source>
        <dbReference type="EMBL" id="GAA4015198.1"/>
    </source>
</evidence>
<comment type="caution">
    <text evidence="1">The sequence shown here is derived from an EMBL/GenBank/DDBJ whole genome shotgun (WGS) entry which is preliminary data.</text>
</comment>
<dbReference type="Proteomes" id="UP001501353">
    <property type="component" value="Unassembled WGS sequence"/>
</dbReference>
<name>A0ABP7SQR6_9BURK</name>
<dbReference type="EMBL" id="BAAAZE010000005">
    <property type="protein sequence ID" value="GAA4015198.1"/>
    <property type="molecule type" value="Genomic_DNA"/>
</dbReference>
<reference evidence="2" key="1">
    <citation type="journal article" date="2019" name="Int. J. Syst. Evol. Microbiol.">
        <title>The Global Catalogue of Microorganisms (GCM) 10K type strain sequencing project: providing services to taxonomists for standard genome sequencing and annotation.</title>
        <authorList>
            <consortium name="The Broad Institute Genomics Platform"/>
            <consortium name="The Broad Institute Genome Sequencing Center for Infectious Disease"/>
            <person name="Wu L."/>
            <person name="Ma J."/>
        </authorList>
    </citation>
    <scope>NUCLEOTIDE SEQUENCE [LARGE SCALE GENOMIC DNA]</scope>
    <source>
        <strain evidence="2">JCM 16673</strain>
    </source>
</reference>
<sequence>MTTTRSKRWNGKIDTLTTDFLNDVMAQMAAYGDRVQFALSTPGARPNYQVLNSSDKKMAFDSNHHLLHPKDDEFEGSNATVVYSLEKIQAASANVGKTSNVKRTVRNTAATIKATDLVDAAKYAYFKENRQKLPAAIGEYSDEITTLMRDGLSAADAFDEVVKRHF</sequence>
<keyword evidence="2" id="KW-1185">Reference proteome</keyword>
<protein>
    <submittedName>
        <fullName evidence="1">Uncharacterized protein</fullName>
    </submittedName>
</protein>
<dbReference type="RefSeq" id="WP_344761882.1">
    <property type="nucleotide sequence ID" value="NZ_BAAAZE010000005.1"/>
</dbReference>
<evidence type="ECO:0000313" key="2">
    <source>
        <dbReference type="Proteomes" id="UP001501353"/>
    </source>
</evidence>
<accession>A0ABP7SQR6</accession>
<proteinExistence type="predicted"/>
<gene>
    <name evidence="1" type="ORF">GCM10022212_07390</name>
</gene>